<proteinExistence type="predicted"/>
<dbReference type="Proteomes" id="UP001591681">
    <property type="component" value="Unassembled WGS sequence"/>
</dbReference>
<feature type="compositionally biased region" description="Low complexity" evidence="1">
    <location>
        <begin position="110"/>
        <end position="123"/>
    </location>
</feature>
<dbReference type="AlphaFoldDB" id="A0ABD1JRS4"/>
<gene>
    <name evidence="2" type="ORF">ACEWY4_014242</name>
</gene>
<accession>A0ABD1JRS4</accession>
<protein>
    <submittedName>
        <fullName evidence="2">Uncharacterized protein</fullName>
    </submittedName>
</protein>
<reference evidence="2 3" key="1">
    <citation type="submission" date="2024-09" db="EMBL/GenBank/DDBJ databases">
        <title>A chromosome-level genome assembly of Gray's grenadier anchovy, Coilia grayii.</title>
        <authorList>
            <person name="Fu Z."/>
        </authorList>
    </citation>
    <scope>NUCLEOTIDE SEQUENCE [LARGE SCALE GENOMIC DNA]</scope>
    <source>
        <strain evidence="2">G4</strain>
        <tissue evidence="2">Muscle</tissue>
    </source>
</reference>
<comment type="caution">
    <text evidence="2">The sequence shown here is derived from an EMBL/GenBank/DDBJ whole genome shotgun (WGS) entry which is preliminary data.</text>
</comment>
<feature type="compositionally biased region" description="Basic residues" evidence="1">
    <location>
        <begin position="234"/>
        <end position="244"/>
    </location>
</feature>
<feature type="region of interest" description="Disordered" evidence="1">
    <location>
        <begin position="30"/>
        <end position="148"/>
    </location>
</feature>
<evidence type="ECO:0000313" key="2">
    <source>
        <dbReference type="EMBL" id="KAL2089554.1"/>
    </source>
</evidence>
<dbReference type="EMBL" id="JBHFQA010000012">
    <property type="protein sequence ID" value="KAL2089554.1"/>
    <property type="molecule type" value="Genomic_DNA"/>
</dbReference>
<feature type="compositionally biased region" description="Low complexity" evidence="1">
    <location>
        <begin position="31"/>
        <end position="45"/>
    </location>
</feature>
<feature type="region of interest" description="Disordered" evidence="1">
    <location>
        <begin position="180"/>
        <end position="245"/>
    </location>
</feature>
<feature type="compositionally biased region" description="Polar residues" evidence="1">
    <location>
        <begin position="199"/>
        <end position="209"/>
    </location>
</feature>
<feature type="region of interest" description="Disordered" evidence="1">
    <location>
        <begin position="267"/>
        <end position="329"/>
    </location>
</feature>
<sequence>MTKVVLASIMEERESLKRQIELLQNLIKNHSGSQSSVQQNVSPGSQGDGHNRGPGSGNNIGPSSGHMTGHFSHVTARSQPYTTRPAGSWRKTYSLNNRGSADVTKGPPVQSQTQTQTHTATHSLPASKAVTAPQTSTNFQTHTSPHKGETALTMTKASGPTARNHPPASAAINSAAHPQIGPQLHHSAKPHAVSDGQARPSSSSKSNLNAGLAPSFQHKTASLSQLKDDPAKSQRAKAPLKKSQYRWVKNQEAGMKASESYLQAASSTTSLCPQTSSKTSPGVSPKTVTAISSSRTSLVPQQSSSKKAASPTTPVSHRSVISSGRPRTSKYTWVSHATHATSVTKLTRKPLSPRTLQAPQCPPTSEGIRARKPRTKGGASAAAASQTRLSRYSWRAEATASPAGKGSVYRWTPQKDRGLKAGAFALTTASSPGAFKLRSRMKIIRKTPSRQTQAPVRTPLVRNLPYSRRGNRALVSFGRHKLRLVSPGPGRSTSGFYYSDEQQKAAEPRAQQHHPTCA</sequence>
<feature type="compositionally biased region" description="Polar residues" evidence="1">
    <location>
        <begin position="132"/>
        <end position="143"/>
    </location>
</feature>
<name>A0ABD1JRS4_9TELE</name>
<evidence type="ECO:0000256" key="1">
    <source>
        <dbReference type="SAM" id="MobiDB-lite"/>
    </source>
</evidence>
<organism evidence="2 3">
    <name type="scientific">Coilia grayii</name>
    <name type="common">Gray's grenadier anchovy</name>
    <dbReference type="NCBI Taxonomy" id="363190"/>
    <lineage>
        <taxon>Eukaryota</taxon>
        <taxon>Metazoa</taxon>
        <taxon>Chordata</taxon>
        <taxon>Craniata</taxon>
        <taxon>Vertebrata</taxon>
        <taxon>Euteleostomi</taxon>
        <taxon>Actinopterygii</taxon>
        <taxon>Neopterygii</taxon>
        <taxon>Teleostei</taxon>
        <taxon>Clupei</taxon>
        <taxon>Clupeiformes</taxon>
        <taxon>Clupeoidei</taxon>
        <taxon>Engraulidae</taxon>
        <taxon>Coilinae</taxon>
        <taxon>Coilia</taxon>
    </lineage>
</organism>
<feature type="region of interest" description="Disordered" evidence="1">
    <location>
        <begin position="483"/>
        <end position="518"/>
    </location>
</feature>
<feature type="region of interest" description="Disordered" evidence="1">
    <location>
        <begin position="352"/>
        <end position="386"/>
    </location>
</feature>
<evidence type="ECO:0000313" key="3">
    <source>
        <dbReference type="Proteomes" id="UP001591681"/>
    </source>
</evidence>
<keyword evidence="3" id="KW-1185">Reference proteome</keyword>